<organism evidence="10 11">
    <name type="scientific">Microbacterium sediminicola</name>
    <dbReference type="NCBI Taxonomy" id="415210"/>
    <lineage>
        <taxon>Bacteria</taxon>
        <taxon>Bacillati</taxon>
        <taxon>Actinomycetota</taxon>
        <taxon>Actinomycetes</taxon>
        <taxon>Micrococcales</taxon>
        <taxon>Microbacteriaceae</taxon>
        <taxon>Microbacterium</taxon>
    </lineage>
</organism>
<proteinExistence type="inferred from homology"/>
<evidence type="ECO:0000256" key="4">
    <source>
        <dbReference type="ARBA" id="ARBA00022989"/>
    </source>
</evidence>
<feature type="transmembrane region" description="Helical" evidence="7">
    <location>
        <begin position="384"/>
        <end position="409"/>
    </location>
</feature>
<dbReference type="PANTHER" id="PTHR34390:SF2">
    <property type="entry name" value="SUCCINATE TRANSPORTER SUBUNIT YJJP-RELATED"/>
    <property type="match status" value="1"/>
</dbReference>
<feature type="domain" description="Threonine/serine exporter-like N-terminal" evidence="8">
    <location>
        <begin position="42"/>
        <end position="289"/>
    </location>
</feature>
<dbReference type="PANTHER" id="PTHR34390">
    <property type="entry name" value="UPF0442 PROTEIN YJJB-RELATED"/>
    <property type="match status" value="1"/>
</dbReference>
<feature type="transmembrane region" description="Helical" evidence="7">
    <location>
        <begin position="303"/>
        <end position="326"/>
    </location>
</feature>
<keyword evidence="11" id="KW-1185">Reference proteome</keyword>
<keyword evidence="3 7" id="KW-0812">Transmembrane</keyword>
<feature type="domain" description="Threonine/Serine exporter ThrE" evidence="9">
    <location>
        <begin position="312"/>
        <end position="441"/>
    </location>
</feature>
<dbReference type="InterPro" id="IPR010619">
    <property type="entry name" value="ThrE-like_N"/>
</dbReference>
<comment type="similarity">
    <text evidence="6">Belongs to the ThrE exporter (TC 2.A.79) family.</text>
</comment>
<gene>
    <name evidence="10" type="ORF">GCM10009808_15800</name>
</gene>
<dbReference type="EMBL" id="BAAAPL010000001">
    <property type="protein sequence ID" value="GAA1699096.1"/>
    <property type="molecule type" value="Genomic_DNA"/>
</dbReference>
<dbReference type="Pfam" id="PF06738">
    <property type="entry name" value="ThrE"/>
    <property type="match status" value="1"/>
</dbReference>
<feature type="transmembrane region" description="Helical" evidence="7">
    <location>
        <begin position="199"/>
        <end position="221"/>
    </location>
</feature>
<dbReference type="Pfam" id="PF12821">
    <property type="entry name" value="ThrE_2"/>
    <property type="match status" value="1"/>
</dbReference>
<feature type="transmembrane region" description="Helical" evidence="7">
    <location>
        <begin position="146"/>
        <end position="168"/>
    </location>
</feature>
<keyword evidence="5 7" id="KW-0472">Membrane</keyword>
<evidence type="ECO:0000256" key="3">
    <source>
        <dbReference type="ARBA" id="ARBA00022692"/>
    </source>
</evidence>
<feature type="transmembrane region" description="Helical" evidence="7">
    <location>
        <begin position="174"/>
        <end position="192"/>
    </location>
</feature>
<evidence type="ECO:0000259" key="9">
    <source>
        <dbReference type="Pfam" id="PF12821"/>
    </source>
</evidence>
<sequence length="463" mass="47916">MSDEHRPRTGFIRRLFRLPTDAQPATEALPVVDDAMAVRVLDLAVRIGETMLTTGATASEVTSAITRAASAYRLEPVHIDITYNSITVAYHRSGDDRPITILRIVHRSAHDHEKLLLLQALLADIESGLDIQEARGRLRGIRRAPFRYRAITVIGAQSVLAVGVAVMFGGNPVITVLAFLAAGLAALTRFGLARARVPYFYSQVTAAAVITIFASLTPVLADWGLPGAADARPSVIVASGIVLMLAGLTVVGAAQDAIDGFALTATGRILELTTQTLGVVLGILAGLQVARMAGLTVDPPTEAIPLGAVPLQFLGAALIALSVAVINGSGMRIIAVSVALSVVAWSGYLLASTLHIGAAPASGIGAFVGSFVGILLARRLHVPSVAITAAAILPMVPGVTVFRGLLGIVEAGESTGALLDGFATLVAAGLVGVSLAVGASLGISLGQPTRTRLTEIIAWRTRD</sequence>
<evidence type="ECO:0000256" key="1">
    <source>
        <dbReference type="ARBA" id="ARBA00004651"/>
    </source>
</evidence>
<comment type="caution">
    <text evidence="10">The sequence shown here is derived from an EMBL/GenBank/DDBJ whole genome shotgun (WGS) entry which is preliminary data.</text>
</comment>
<reference evidence="10 11" key="1">
    <citation type="journal article" date="2019" name="Int. J. Syst. Evol. Microbiol.">
        <title>The Global Catalogue of Microorganisms (GCM) 10K type strain sequencing project: providing services to taxonomists for standard genome sequencing and annotation.</title>
        <authorList>
            <consortium name="The Broad Institute Genomics Platform"/>
            <consortium name="The Broad Institute Genome Sequencing Center for Infectious Disease"/>
            <person name="Wu L."/>
            <person name="Ma J."/>
        </authorList>
    </citation>
    <scope>NUCLEOTIDE SEQUENCE [LARGE SCALE GENOMIC DNA]</scope>
    <source>
        <strain evidence="10 11">JCM 15577</strain>
    </source>
</reference>
<dbReference type="Proteomes" id="UP001501690">
    <property type="component" value="Unassembled WGS sequence"/>
</dbReference>
<evidence type="ECO:0000313" key="10">
    <source>
        <dbReference type="EMBL" id="GAA1699096.1"/>
    </source>
</evidence>
<protein>
    <submittedName>
        <fullName evidence="10">Threonine/serine exporter family protein</fullName>
    </submittedName>
</protein>
<comment type="subcellular location">
    <subcellularLocation>
        <location evidence="1">Cell membrane</location>
        <topology evidence="1">Multi-pass membrane protein</topology>
    </subcellularLocation>
</comment>
<evidence type="ECO:0000313" key="11">
    <source>
        <dbReference type="Proteomes" id="UP001501690"/>
    </source>
</evidence>
<feature type="transmembrane region" description="Helical" evidence="7">
    <location>
        <begin position="357"/>
        <end position="377"/>
    </location>
</feature>
<feature type="transmembrane region" description="Helical" evidence="7">
    <location>
        <begin position="276"/>
        <end position="297"/>
    </location>
</feature>
<dbReference type="RefSeq" id="WP_344071166.1">
    <property type="nucleotide sequence ID" value="NZ_BAAAPL010000001.1"/>
</dbReference>
<accession>A0ABN2I5P1</accession>
<keyword evidence="2" id="KW-1003">Cell membrane</keyword>
<name>A0ABN2I5P1_9MICO</name>
<feature type="transmembrane region" description="Helical" evidence="7">
    <location>
        <begin position="421"/>
        <end position="443"/>
    </location>
</feature>
<feature type="transmembrane region" description="Helical" evidence="7">
    <location>
        <begin position="233"/>
        <end position="255"/>
    </location>
</feature>
<dbReference type="InterPro" id="IPR024528">
    <property type="entry name" value="ThrE_2"/>
</dbReference>
<evidence type="ECO:0000259" key="8">
    <source>
        <dbReference type="Pfam" id="PF06738"/>
    </source>
</evidence>
<feature type="transmembrane region" description="Helical" evidence="7">
    <location>
        <begin position="333"/>
        <end position="351"/>
    </location>
</feature>
<evidence type="ECO:0000256" key="7">
    <source>
        <dbReference type="SAM" id="Phobius"/>
    </source>
</evidence>
<keyword evidence="4 7" id="KW-1133">Transmembrane helix</keyword>
<evidence type="ECO:0000256" key="6">
    <source>
        <dbReference type="ARBA" id="ARBA00034125"/>
    </source>
</evidence>
<evidence type="ECO:0000256" key="5">
    <source>
        <dbReference type="ARBA" id="ARBA00023136"/>
    </source>
</evidence>
<dbReference type="InterPro" id="IPR050539">
    <property type="entry name" value="ThrE_Dicarb/AminoAcid_Exp"/>
</dbReference>
<evidence type="ECO:0000256" key="2">
    <source>
        <dbReference type="ARBA" id="ARBA00022475"/>
    </source>
</evidence>